<dbReference type="Proteomes" id="UP000012227">
    <property type="component" value="Unassembled WGS sequence"/>
</dbReference>
<keyword evidence="1" id="KW-0812">Transmembrane</keyword>
<protein>
    <submittedName>
        <fullName evidence="2">Uncharacterized protein</fullName>
    </submittedName>
</protein>
<keyword evidence="1" id="KW-0472">Membrane</keyword>
<gene>
    <name evidence="2" type="ORF">LEP1GSC199_4248</name>
</gene>
<evidence type="ECO:0000313" key="3">
    <source>
        <dbReference type="Proteomes" id="UP000012227"/>
    </source>
</evidence>
<evidence type="ECO:0000313" key="2">
    <source>
        <dbReference type="EMBL" id="EMY71189.1"/>
    </source>
</evidence>
<evidence type="ECO:0000256" key="1">
    <source>
        <dbReference type="SAM" id="Phobius"/>
    </source>
</evidence>
<comment type="caution">
    <text evidence="2">The sequence shown here is derived from an EMBL/GenBank/DDBJ whole genome shotgun (WGS) entry which is preliminary data.</text>
</comment>
<organism evidence="2 3">
    <name type="scientific">Leptospira vanthielii serovar Holland str. Waz Holland = ATCC 700522</name>
    <dbReference type="NCBI Taxonomy" id="1218591"/>
    <lineage>
        <taxon>Bacteria</taxon>
        <taxon>Pseudomonadati</taxon>
        <taxon>Spirochaetota</taxon>
        <taxon>Spirochaetia</taxon>
        <taxon>Leptospirales</taxon>
        <taxon>Leptospiraceae</taxon>
        <taxon>Leptospira</taxon>
    </lineage>
</organism>
<reference evidence="2 3" key="1">
    <citation type="submission" date="2013-03" db="EMBL/GenBank/DDBJ databases">
        <authorList>
            <person name="Harkins D.M."/>
            <person name="Durkin A.S."/>
            <person name="Brinkac L.M."/>
            <person name="Haft D.H."/>
            <person name="Selengut J.D."/>
            <person name="Sanka R."/>
            <person name="DePew J."/>
            <person name="Purushe J."/>
            <person name="Galloway R.L."/>
            <person name="Vinetz J.M."/>
            <person name="Sutton G.G."/>
            <person name="Nierman W.C."/>
            <person name="Fouts D.E."/>
        </authorList>
    </citation>
    <scope>NUCLEOTIDE SEQUENCE [LARGE SCALE GENOMIC DNA]</scope>
    <source>
        <strain evidence="2 3">Waz Holland</strain>
    </source>
</reference>
<dbReference type="RefSeq" id="WP_002977760.1">
    <property type="nucleotide sequence ID" value="NZ_AOGY02000020.1"/>
</dbReference>
<feature type="transmembrane region" description="Helical" evidence="1">
    <location>
        <begin position="12"/>
        <end position="34"/>
    </location>
</feature>
<proteinExistence type="predicted"/>
<keyword evidence="1" id="KW-1133">Transmembrane helix</keyword>
<sequence length="133" mass="14737">MGNRIRTNQRKIRIFTMAVLGSMLVVTICTAGLISCPKTFSSHQNLSSDALESLPCHAGDAPDETDCRCSEIGLGNDSYNLTIILGVVPLKSDLLFYLSYRPLHSFIDFVIDRKLSSVTDTTEYFSDSVRLLI</sequence>
<accession>N1W4L4</accession>
<name>N1W4L4_9LEPT</name>
<dbReference type="EMBL" id="AOGY02000020">
    <property type="protein sequence ID" value="EMY71189.1"/>
    <property type="molecule type" value="Genomic_DNA"/>
</dbReference>
<dbReference type="AlphaFoldDB" id="N1W4L4"/>